<dbReference type="PROSITE" id="PS00365">
    <property type="entry name" value="NIR_SIR"/>
    <property type="match status" value="1"/>
</dbReference>
<feature type="domain" description="Flavodoxin-like" evidence="31">
    <location>
        <begin position="1990"/>
        <end position="2139"/>
    </location>
</feature>
<evidence type="ECO:0000256" key="5">
    <source>
        <dbReference type="ARBA" id="ARBA00004774"/>
    </source>
</evidence>
<dbReference type="PROSITE" id="PS50902">
    <property type="entry name" value="FLAVODOXIN_LIKE"/>
    <property type="match status" value="1"/>
</dbReference>
<gene>
    <name evidence="34" type="ORF">G7K_3560-t1</name>
</gene>
<dbReference type="SUPFAM" id="SSF52518">
    <property type="entry name" value="Thiamin diphosphate-binding fold (THDP-binding)"/>
    <property type="match status" value="2"/>
</dbReference>
<dbReference type="InterPro" id="IPR014001">
    <property type="entry name" value="Helicase_ATP-bd"/>
</dbReference>
<organism evidence="34 35">
    <name type="scientific">Saitoella complicata (strain BCRC 22490 / CBS 7301 / JCM 7358 / NBRC 10748 / NRRL Y-17804)</name>
    <dbReference type="NCBI Taxonomy" id="698492"/>
    <lineage>
        <taxon>Eukaryota</taxon>
        <taxon>Fungi</taxon>
        <taxon>Dikarya</taxon>
        <taxon>Ascomycota</taxon>
        <taxon>Taphrinomycotina</taxon>
        <taxon>Taphrinomycotina incertae sedis</taxon>
        <taxon>Saitoella</taxon>
    </lineage>
</organism>
<dbReference type="FunFam" id="1.20.120.1080:FF:000001">
    <property type="entry name" value="Pre-mRNA-splicing factor ATP-dependent RNA helicase"/>
    <property type="match status" value="1"/>
</dbReference>
<keyword evidence="17" id="KW-0067">ATP-binding</keyword>
<evidence type="ECO:0000256" key="19">
    <source>
        <dbReference type="ARBA" id="ARBA00023002"/>
    </source>
</evidence>
<dbReference type="Pfam" id="PF04408">
    <property type="entry name" value="WHD_HA2"/>
    <property type="match status" value="1"/>
</dbReference>
<evidence type="ECO:0000256" key="1">
    <source>
        <dbReference type="ARBA" id="ARBA00001929"/>
    </source>
</evidence>
<evidence type="ECO:0000259" key="30">
    <source>
        <dbReference type="PROSITE" id="PS50126"/>
    </source>
</evidence>
<evidence type="ECO:0000256" key="9">
    <source>
        <dbReference type="ARBA" id="ARBA00022485"/>
    </source>
</evidence>
<dbReference type="Gene3D" id="3.40.50.920">
    <property type="match status" value="1"/>
</dbReference>
<comment type="subunit">
    <text evidence="27">Alpha(2)-beta(2). The alpha component is a flavoprotein, the beta component is a hemoprotein.</text>
</comment>
<dbReference type="InterPro" id="IPR009014">
    <property type="entry name" value="Transketo_C/PFOR_II"/>
</dbReference>
<dbReference type="InterPro" id="IPR011709">
    <property type="entry name" value="DEAD-box_helicase_OB_fold"/>
</dbReference>
<evidence type="ECO:0000256" key="15">
    <source>
        <dbReference type="ARBA" id="ARBA00022801"/>
    </source>
</evidence>
<evidence type="ECO:0000256" key="28">
    <source>
        <dbReference type="ARBA" id="ARBA00067595"/>
    </source>
</evidence>
<dbReference type="SMART" id="SM00316">
    <property type="entry name" value="S1"/>
    <property type="match status" value="1"/>
</dbReference>
<comment type="cofactor">
    <cofactor evidence="1">
        <name>siroheme</name>
        <dbReference type="ChEBI" id="CHEBI:60052"/>
    </cofactor>
</comment>
<dbReference type="SUPFAM" id="SSF50249">
    <property type="entry name" value="Nucleic acid-binding proteins"/>
    <property type="match status" value="1"/>
</dbReference>
<evidence type="ECO:0000256" key="23">
    <source>
        <dbReference type="ARBA" id="ARBA00023242"/>
    </source>
</evidence>
<evidence type="ECO:0000256" key="11">
    <source>
        <dbReference type="ARBA" id="ARBA00022617"/>
    </source>
</evidence>
<sequence length="2722" mass="302275">MDELAQLEYLSLVSKVASEILNHTGISDKTLAEFVINLHEEAETLRSFKQKLNDVGAEFPESFVENLDRLILRLHPQYNGKTSDPSKTAEPKDNIDSKARVFHGLSIPDKAPDWDDEPFKPALSHVSDDMLAELEGLAGKSSKRGRSPIALSAHQRRSRDSRSPAPHQRTHSRGRSRSRSRSPLHKSRRYDEGNSNRGRLQHSETNNHNGTRADHLDPTPQLYKIYDGTVTNVKDFGAFVTLHGVQGRIDGLVHISAMQQGGRVNHPSDLVSRNQRVKVKVLSISGNRIGLSMKDVHQETGQDLTPHLPIQAAAVMERHIHDIGSSSNSIPLGGGAVADAPELLQLGHTRQPRKRLTSPERWEIKQLIASGAISAADYPDIDDDYQLHLAGEGEFESAEDVDIEIKEDEPPFLAGQTKQSLELSPIKVVKAPDGSMNRAALAGAQFAKDRREMKQQQAQEEAATDEASTDLDAQWNDPMAQGNRTFAQDLRTAAAGRRANDIPEWKKATMSTSTTFGKITSLSIREQRESLPVYKLRSQLVQAVRDNQLLVVVGDTGSGKTTQMTQYLAEEGFANRGKIGCTQPRRVAATSVAKRVAEEVGCRLGQEVGYTIRFEDCTSPETKIKYMTDGMLQRECLLDPDLKQYSVIILDEAHERTIATDVLFGLLKKSAKRRPDLKIIITSATLDAEKFSTYFYNCPIFTIPGRTFPVEILYTKEPESDYLDAALITVMQIHLSEPAGDILVFLTGQEEIDTAAEILFERMKALGPSVPELIVLPVYSALPSEMQSKIFEPAPPGSRKVVIATNIAETSITIDGIYYVVDPGFVKQNAYDAKLGMDSLVVTPISQAQAKQRAGRAGRTGPGKCYRLYTEAAFRNEMLPTPVPEIQRQNLSHTILMLKAMGINDLLHFDFMDPPPTQTMLSALEQLYALSALDDEGLLTRLGRKMADFPMEPPLAKVLISSVDHGCSEEMLSIVGMLSVQTIFYRPKDKQQQADQKKSKFHQPEGDHLTLLTVFTAWKASNFSSPWCFENFIQARSMKRALDVRKQLQGIMDRYKHPIISCGRNYNQVRQALCSGFFRNAAKKDPQEGYKTLIEGTPVYIHPSSALFGKPAEWVIYHDILMTSKEYMREVTAIEPKWLVEAAPNFFKVAEGLSKRKKQEKIEPLFNRFQDKDDWRISRQRKSGKGSTNQNHRVRKPIRYISFCSVESRSSSFKFQQPLESITTAPQVILSTFTSLLPVSLSTMVAPGSSVSTREEAAATVAYLASDVVYSVQPSLSAQTGFSAILKVLSAKNTPNLLSENVPLATEVEILRQNADPFLSVLQQVSNGKVASVTTTSATLISAIPHLYKLARYPVTIHVALAPSQFPDYSEITSIRQSGFSILQSTSLRETADIAPVAHALALESGKGVIHFFESAQEEQSVAVESKLIERIVDLNVVDTARAKKAAGSQVYWTNDATVEAKESTEVANGNGVNGHSQPGPVDVLKVVDSLFNAVKQVTGRAYSAFEYSGPSNAEDVILIFGSNSGLFKSTISGASWGDDTASKVGVVSVRVYRPWVSQDFLNILPRSTKRVAVLEQIRHKTTRWGPLFLDVLTSLKAEGAWTGETPKVVGGQLGYITKDTAKQALRGIVQNLRAPEPVQNLLVGNETGPDEEDPLQVEQPKVESAYMKILNQVFGQRLHVANALEKNVSIPANVSSNPEFGLGQLFNRFEARQAFVARVSQIVKDSDAVKPETSKALQAWLPHAEDKEKALVLGQAAIDELDKDESEEAKELLTSKDLFAKESSWLVSSDAWSYDIGNSGIHHLVSSGKNVNMLIIDNEPYSTRAAADAARRKKDIGLYAMNYGGAYVASVAVYSSYTGVLNALLEADKFDGPSVVLAYLPYASEQDSAVTILQETKKAVDTGYWPLYRWNPALENQGQEPFQLDSERVKKELKDFLQRENHLTQIVRKNPALAHTLTQSYGTEVRAEQKRQAKMAFDKLLEGLQGPPLTILYGSDGGQAANLAKRLERRARARGLKAKAMAADDYPVEELHKEVNFVFVTATAGQGEFPQNARQFWETVKSTTDLDLVNVNFTVFGLGDSNYWPRKEDYIYYNKPSKDMFRILSNYGGKVLLDLGLGDDQDPDGWETAYGPWEQGLWKALGVDQIETDVEEPKPRTNEDIKIESNFLRGTIAQGLADETTGAISADDAQLGKFHGTYMQDDRDIRDERKAQGLEPAYSFMVRMRLPAGVCTPEQWLKVDEIATQLGNDTFKLTTRQTFQFHGVVKRNLIPLYRGVNQIALTCLAACGDVVRTVTCSTIPERAKVHEQVYEFSKEISNGFLPETNAYHEIWLDDGTGKKQIGGDAVQDLEPLYSPIYLPRKFKIGIAVPPSNDIDLYTHDLAYIAIVEDEKVIGYNVCIGGGMGTTHNNKKTYPRLADCIGYVTTDKAFAVGEKVISVQRDFGNRSDRKNARLKYTIDAMGLDKFKAHVEERLGYKLEPERPFVFDSNVDAFGWKKGDTGTNHFTMFIENGRIEGKQKQGLRELAQTGKGRFRLTANQHLMITDIEDKDLEQVKTLLAKWDLDNLQYSGLRLSSSACVALPTCGLAMAESERYLPVLVSKLETVMEEAGLKHDHIVMRMTGCPNGCARPWVAEVAFVGKAPGTYNMYLGGGWHGERINKLFKASINEEQILKVMTPMIQRYAKERHEGEKFGDWSIRAGYVKPTLAGREFHNDVSEDLSVE</sequence>
<dbReference type="SMART" id="SM00847">
    <property type="entry name" value="HA2"/>
    <property type="match status" value="1"/>
</dbReference>
<dbReference type="GO" id="GO:0000398">
    <property type="term" value="P:mRNA splicing, via spliceosome"/>
    <property type="evidence" value="ECO:0007669"/>
    <property type="project" value="InterPro"/>
</dbReference>
<keyword evidence="22" id="KW-0508">mRNA splicing</keyword>
<dbReference type="Pfam" id="PF00575">
    <property type="entry name" value="S1"/>
    <property type="match status" value="1"/>
</dbReference>
<evidence type="ECO:0000256" key="20">
    <source>
        <dbReference type="ARBA" id="ARBA00023004"/>
    </source>
</evidence>
<evidence type="ECO:0000256" key="7">
    <source>
        <dbReference type="ARBA" id="ARBA00012552"/>
    </source>
</evidence>
<dbReference type="InterPro" id="IPR049621">
    <property type="entry name" value="S1_DHX8_helicase"/>
</dbReference>
<dbReference type="EMBL" id="BACD03000022">
    <property type="protein sequence ID" value="GAO49410.1"/>
    <property type="molecule type" value="Genomic_DNA"/>
</dbReference>
<dbReference type="Gene3D" id="3.40.50.300">
    <property type="entry name" value="P-loop containing nucleotide triphosphate hydrolases"/>
    <property type="match status" value="2"/>
</dbReference>
<evidence type="ECO:0000256" key="26">
    <source>
        <dbReference type="ARBA" id="ARBA00057613"/>
    </source>
</evidence>
<dbReference type="GO" id="GO:0050311">
    <property type="term" value="F:sulfite reductase (ferredoxin) activity"/>
    <property type="evidence" value="ECO:0007669"/>
    <property type="project" value="TreeGrafter"/>
</dbReference>
<evidence type="ECO:0000256" key="12">
    <source>
        <dbReference type="ARBA" id="ARBA00022664"/>
    </source>
</evidence>
<dbReference type="InterPro" id="IPR048333">
    <property type="entry name" value="HA2_WH"/>
</dbReference>
<evidence type="ECO:0000256" key="2">
    <source>
        <dbReference type="ARBA" id="ARBA00001966"/>
    </source>
</evidence>
<keyword evidence="21" id="KW-0411">Iron-sulfur</keyword>
<dbReference type="GO" id="GO:0003724">
    <property type="term" value="F:RNA helicase activity"/>
    <property type="evidence" value="ECO:0007669"/>
    <property type="project" value="UniProtKB-EC"/>
</dbReference>
<accession>A0A0E9NJ41</accession>
<evidence type="ECO:0000256" key="16">
    <source>
        <dbReference type="ARBA" id="ARBA00022806"/>
    </source>
</evidence>
<dbReference type="PROSITE" id="PS50126">
    <property type="entry name" value="S1"/>
    <property type="match status" value="1"/>
</dbReference>
<keyword evidence="15" id="KW-0378">Hydrolase</keyword>
<dbReference type="InterPro" id="IPR007502">
    <property type="entry name" value="Helicase-assoc_dom"/>
</dbReference>
<dbReference type="Pfam" id="PF00270">
    <property type="entry name" value="DEAD"/>
    <property type="match status" value="1"/>
</dbReference>
<keyword evidence="9" id="KW-0004">4Fe-4S</keyword>
<keyword evidence="20" id="KW-0408">Iron</keyword>
<evidence type="ECO:0000256" key="29">
    <source>
        <dbReference type="SAM" id="MobiDB-lite"/>
    </source>
</evidence>
<feature type="compositionally biased region" description="Polar residues" evidence="29">
    <location>
        <begin position="195"/>
        <end position="210"/>
    </location>
</feature>
<evidence type="ECO:0000256" key="4">
    <source>
        <dbReference type="ARBA" id="ARBA00004496"/>
    </source>
</evidence>
<dbReference type="GO" id="GO:0010181">
    <property type="term" value="F:FMN binding"/>
    <property type="evidence" value="ECO:0007669"/>
    <property type="project" value="InterPro"/>
</dbReference>
<evidence type="ECO:0000256" key="3">
    <source>
        <dbReference type="ARBA" id="ARBA00004123"/>
    </source>
</evidence>
<dbReference type="InterPro" id="IPR045169">
    <property type="entry name" value="NO2/SO3_Rdtase_4Fe4S_prot"/>
</dbReference>
<keyword evidence="18" id="KW-0521">NADP</keyword>
<dbReference type="SMART" id="SM00490">
    <property type="entry name" value="HELICc"/>
    <property type="match status" value="1"/>
</dbReference>
<dbReference type="STRING" id="698492.A0A0E9NJ41"/>
<feature type="region of interest" description="Disordered" evidence="29">
    <location>
        <begin position="450"/>
        <end position="479"/>
    </location>
</feature>
<dbReference type="CDD" id="cd17971">
    <property type="entry name" value="DEXHc_DHX8"/>
    <property type="match status" value="1"/>
</dbReference>
<evidence type="ECO:0000256" key="17">
    <source>
        <dbReference type="ARBA" id="ARBA00022840"/>
    </source>
</evidence>
<keyword evidence="19" id="KW-0560">Oxidoreductase</keyword>
<evidence type="ECO:0000259" key="33">
    <source>
        <dbReference type="PROSITE" id="PS51194"/>
    </source>
</evidence>
<dbReference type="CDD" id="cd05684">
    <property type="entry name" value="S1_DHX8_helicase"/>
    <property type="match status" value="1"/>
</dbReference>
<dbReference type="FunFam" id="3.40.50.920:FF:000007">
    <property type="entry name" value="Pyruvate:ferredoxin (Flavodoxin) oxidoreductase"/>
    <property type="match status" value="1"/>
</dbReference>
<dbReference type="SUPFAM" id="SSF56014">
    <property type="entry name" value="Nitrite and sulphite reductase 4Fe-4S domain-like"/>
    <property type="match status" value="2"/>
</dbReference>
<dbReference type="Pfam" id="PF00271">
    <property type="entry name" value="Helicase_C"/>
    <property type="match status" value="1"/>
</dbReference>
<name>A0A0E9NJ41_SAICN</name>
<dbReference type="PANTHER" id="PTHR11493:SF47">
    <property type="entry name" value="SULFITE REDUCTASE [NADPH] SUBUNIT BETA"/>
    <property type="match status" value="1"/>
</dbReference>
<dbReference type="GO" id="GO:0005737">
    <property type="term" value="C:cytoplasm"/>
    <property type="evidence" value="ECO:0007669"/>
    <property type="project" value="UniProtKB-SubCell"/>
</dbReference>
<feature type="domain" description="Helicase ATP-binding" evidence="32">
    <location>
        <begin position="541"/>
        <end position="704"/>
    </location>
</feature>
<evidence type="ECO:0000259" key="32">
    <source>
        <dbReference type="PROSITE" id="PS51192"/>
    </source>
</evidence>
<comment type="catalytic activity">
    <reaction evidence="25">
        <text>hydrogen sulfide + 3 NADP(+) + 3 H2O = sulfite + 3 NADPH + 4 H(+)</text>
        <dbReference type="Rhea" id="RHEA:13801"/>
        <dbReference type="ChEBI" id="CHEBI:15377"/>
        <dbReference type="ChEBI" id="CHEBI:15378"/>
        <dbReference type="ChEBI" id="CHEBI:17359"/>
        <dbReference type="ChEBI" id="CHEBI:29919"/>
        <dbReference type="ChEBI" id="CHEBI:57783"/>
        <dbReference type="ChEBI" id="CHEBI:58349"/>
        <dbReference type="EC" id="1.8.1.2"/>
    </reaction>
</comment>
<dbReference type="Proteomes" id="UP000033140">
    <property type="component" value="Unassembled WGS sequence"/>
</dbReference>
<dbReference type="SMART" id="SM00487">
    <property type="entry name" value="DEXDc"/>
    <property type="match status" value="1"/>
</dbReference>
<evidence type="ECO:0000256" key="8">
    <source>
        <dbReference type="ARBA" id="ARBA00012604"/>
    </source>
</evidence>
<dbReference type="InterPro" id="IPR036136">
    <property type="entry name" value="Nit/Sulf_reduc_fer-like_dom_sf"/>
</dbReference>
<dbReference type="Pfam" id="PF00258">
    <property type="entry name" value="Flavodoxin_1"/>
    <property type="match status" value="1"/>
</dbReference>
<dbReference type="Gene3D" id="3.30.413.10">
    <property type="entry name" value="Sulfite Reductase Hemoprotein, domain 1"/>
    <property type="match status" value="2"/>
</dbReference>
<dbReference type="CDD" id="cd18791">
    <property type="entry name" value="SF2_C_RHA"/>
    <property type="match status" value="1"/>
</dbReference>
<dbReference type="SUPFAM" id="SSF52922">
    <property type="entry name" value="TK C-terminal domain-like"/>
    <property type="match status" value="1"/>
</dbReference>
<dbReference type="FunFam" id="3.30.413.10:FF:000004">
    <property type="entry name" value="Sulfite reductase [NADPH] hemoprotein beta-component"/>
    <property type="match status" value="1"/>
</dbReference>
<dbReference type="GO" id="GO:0051539">
    <property type="term" value="F:4 iron, 4 sulfur cluster binding"/>
    <property type="evidence" value="ECO:0007669"/>
    <property type="project" value="UniProtKB-KW"/>
</dbReference>
<comment type="catalytic activity">
    <reaction evidence="24">
        <text>ATP + H2O = ADP + phosphate + H(+)</text>
        <dbReference type="Rhea" id="RHEA:13065"/>
        <dbReference type="ChEBI" id="CHEBI:15377"/>
        <dbReference type="ChEBI" id="CHEBI:15378"/>
        <dbReference type="ChEBI" id="CHEBI:30616"/>
        <dbReference type="ChEBI" id="CHEBI:43474"/>
        <dbReference type="ChEBI" id="CHEBI:456216"/>
        <dbReference type="EC" id="3.6.4.13"/>
    </reaction>
</comment>
<dbReference type="GO" id="GO:0000103">
    <property type="term" value="P:sulfate assimilation"/>
    <property type="evidence" value="ECO:0007669"/>
    <property type="project" value="TreeGrafter"/>
</dbReference>
<dbReference type="Pfam" id="PF07717">
    <property type="entry name" value="OB_NTP_bind"/>
    <property type="match status" value="1"/>
</dbReference>
<keyword evidence="23" id="KW-0539">Nucleus</keyword>
<dbReference type="Gene3D" id="1.20.120.1080">
    <property type="match status" value="1"/>
</dbReference>
<dbReference type="InterPro" id="IPR029061">
    <property type="entry name" value="THDP-binding"/>
</dbReference>
<keyword evidence="13" id="KW-0479">Metal-binding</keyword>
<dbReference type="GO" id="GO:0046872">
    <property type="term" value="F:metal ion binding"/>
    <property type="evidence" value="ECO:0007669"/>
    <property type="project" value="UniProtKB-KW"/>
</dbReference>
<feature type="region of interest" description="Disordered" evidence="29">
    <location>
        <begin position="137"/>
        <end position="219"/>
    </location>
</feature>
<dbReference type="SUPFAM" id="SSF55124">
    <property type="entry name" value="Nitrite/Sulfite reductase N-terminal domain-like"/>
    <property type="match status" value="2"/>
</dbReference>
<dbReference type="InterPro" id="IPR006066">
    <property type="entry name" value="NO2/SO3_Rdtase_FeS/sirohaem_BS"/>
</dbReference>
<keyword evidence="16" id="KW-0347">Helicase</keyword>
<comment type="subcellular location">
    <subcellularLocation>
        <location evidence="4">Cytoplasm</location>
    </subcellularLocation>
    <subcellularLocation>
        <location evidence="3">Nucleus</location>
    </subcellularLocation>
</comment>
<dbReference type="CDD" id="cd21691">
    <property type="entry name" value="GH2-like_DHX8"/>
    <property type="match status" value="1"/>
</dbReference>
<evidence type="ECO:0000256" key="10">
    <source>
        <dbReference type="ARBA" id="ARBA00022490"/>
    </source>
</evidence>
<dbReference type="FunFam" id="3.40.50.300:FF:000101">
    <property type="entry name" value="Pre-mRNA-splicing factor ATP-dependent RNA helicase"/>
    <property type="match status" value="1"/>
</dbReference>
<dbReference type="FunFam" id="2.40.50.140:FF:000061">
    <property type="entry name" value="ATP-dependent RNA helicase DHX8"/>
    <property type="match status" value="1"/>
</dbReference>
<dbReference type="GO" id="GO:0005524">
    <property type="term" value="F:ATP binding"/>
    <property type="evidence" value="ECO:0007669"/>
    <property type="project" value="UniProtKB-KW"/>
</dbReference>
<evidence type="ECO:0000256" key="14">
    <source>
        <dbReference type="ARBA" id="ARBA00022741"/>
    </source>
</evidence>
<dbReference type="PRINTS" id="PR00397">
    <property type="entry name" value="SIROHAEM"/>
</dbReference>
<protein>
    <recommendedName>
        <fullName evidence="28">Sulfite reductase [NADPH] subunit beta</fullName>
        <ecNumber evidence="8">1.8.1.2</ecNumber>
        <ecNumber evidence="7">3.6.4.13</ecNumber>
    </recommendedName>
</protein>
<dbReference type="SUPFAM" id="SSF52218">
    <property type="entry name" value="Flavoproteins"/>
    <property type="match status" value="1"/>
</dbReference>
<dbReference type="FunFam" id="3.30.413.10:FF:000003">
    <property type="entry name" value="Sulfite reductase [NADPH] hemoprotein beta-component"/>
    <property type="match status" value="1"/>
</dbReference>
<dbReference type="InterPro" id="IPR011545">
    <property type="entry name" value="DEAD/DEAH_box_helicase_dom"/>
</dbReference>
<dbReference type="PROSITE" id="PS00690">
    <property type="entry name" value="DEAH_ATP_HELICASE"/>
    <property type="match status" value="1"/>
</dbReference>
<comment type="pathway">
    <text evidence="5">Sulfur metabolism; hydrogen sulfide biosynthesis; hydrogen sulfide from sulfite (NADPH route): step 1/1.</text>
</comment>
<proteinExistence type="inferred from homology"/>
<dbReference type="FunFam" id="3.40.50.970:FF:000051">
    <property type="entry name" value="Sulfite reductase beta subunit"/>
    <property type="match status" value="1"/>
</dbReference>
<dbReference type="InterPro" id="IPR006067">
    <property type="entry name" value="NO2/SO3_Rdtase_4Fe4S_dom"/>
</dbReference>
<feature type="compositionally biased region" description="Basic and acidic residues" evidence="29">
    <location>
        <begin position="87"/>
        <end position="98"/>
    </location>
</feature>
<dbReference type="GO" id="GO:0004783">
    <property type="term" value="F:sulfite reductase (NADPH) activity"/>
    <property type="evidence" value="ECO:0007669"/>
    <property type="project" value="UniProtKB-EC"/>
</dbReference>
<keyword evidence="35" id="KW-1185">Reference proteome</keyword>
<evidence type="ECO:0000256" key="13">
    <source>
        <dbReference type="ARBA" id="ARBA00022723"/>
    </source>
</evidence>
<dbReference type="InterPro" id="IPR001650">
    <property type="entry name" value="Helicase_C-like"/>
</dbReference>
<comment type="function">
    <text evidence="26">Catalyzes the reduction of sulfite to sulfide, one of several activities required for the biosynthesis of L-cysteine from sulfate.</text>
</comment>
<feature type="domain" description="Helicase C-terminal" evidence="33">
    <location>
        <begin position="722"/>
        <end position="902"/>
    </location>
</feature>
<dbReference type="EC" id="1.8.1.2" evidence="8"/>
<dbReference type="NCBIfam" id="NF010029">
    <property type="entry name" value="PRK13504.1"/>
    <property type="match status" value="1"/>
</dbReference>
<dbReference type="InterPro" id="IPR003029">
    <property type="entry name" value="S1_domain"/>
</dbReference>
<dbReference type="InterPro" id="IPR002464">
    <property type="entry name" value="DNA/RNA_helicase_DEAH_CS"/>
</dbReference>
<dbReference type="GO" id="GO:0016787">
    <property type="term" value="F:hydrolase activity"/>
    <property type="evidence" value="ECO:0007669"/>
    <property type="project" value="UniProtKB-KW"/>
</dbReference>
<evidence type="ECO:0000256" key="21">
    <source>
        <dbReference type="ARBA" id="ARBA00023014"/>
    </source>
</evidence>
<dbReference type="PROSITE" id="PS51192">
    <property type="entry name" value="HELICASE_ATP_BIND_1"/>
    <property type="match status" value="1"/>
</dbReference>
<dbReference type="InterPro" id="IPR045854">
    <property type="entry name" value="NO2/SO3_Rdtase_4Fe4S_sf"/>
</dbReference>
<keyword evidence="12" id="KW-0507">mRNA processing</keyword>
<evidence type="ECO:0000256" key="22">
    <source>
        <dbReference type="ARBA" id="ARBA00023187"/>
    </source>
</evidence>
<evidence type="ECO:0000313" key="34">
    <source>
        <dbReference type="EMBL" id="GAO49410.1"/>
    </source>
</evidence>
<evidence type="ECO:0000256" key="25">
    <source>
        <dbReference type="ARBA" id="ARBA00052219"/>
    </source>
</evidence>
<evidence type="ECO:0000256" key="27">
    <source>
        <dbReference type="ARBA" id="ARBA00063391"/>
    </source>
</evidence>
<dbReference type="GO" id="GO:0005684">
    <property type="term" value="C:U2-type spliceosomal complex"/>
    <property type="evidence" value="ECO:0007669"/>
    <property type="project" value="UniProtKB-ARBA"/>
</dbReference>
<dbReference type="InterPro" id="IPR012340">
    <property type="entry name" value="NA-bd_OB-fold"/>
</dbReference>
<evidence type="ECO:0000259" key="31">
    <source>
        <dbReference type="PROSITE" id="PS50902"/>
    </source>
</evidence>
<dbReference type="PROSITE" id="PS51194">
    <property type="entry name" value="HELICASE_CTER"/>
    <property type="match status" value="1"/>
</dbReference>
<reference evidence="34 35" key="3">
    <citation type="journal article" date="2015" name="Genome Announc.">
        <title>Draft Genome Sequence of the Archiascomycetous Yeast Saitoella complicata.</title>
        <authorList>
            <person name="Yamauchi K."/>
            <person name="Kondo S."/>
            <person name="Hamamoto M."/>
            <person name="Takahashi Y."/>
            <person name="Ogura Y."/>
            <person name="Hayashi T."/>
            <person name="Nishida H."/>
        </authorList>
    </citation>
    <scope>NUCLEOTIDE SEQUENCE [LARGE SCALE GENOMIC DNA]</scope>
    <source>
        <strain evidence="34 35">NRRL Y-17804</strain>
    </source>
</reference>
<keyword evidence="11" id="KW-0349">Heme</keyword>
<dbReference type="InterPro" id="IPR027417">
    <property type="entry name" value="P-loop_NTPase"/>
</dbReference>
<dbReference type="PANTHER" id="PTHR11493">
    <property type="entry name" value="SULFITE REDUCTASE [NADPH] SUBUNIT BETA-RELATED"/>
    <property type="match status" value="1"/>
</dbReference>
<dbReference type="InterPro" id="IPR001094">
    <property type="entry name" value="Flavdoxin-like"/>
</dbReference>
<dbReference type="GO" id="GO:0003676">
    <property type="term" value="F:nucleic acid binding"/>
    <property type="evidence" value="ECO:0007669"/>
    <property type="project" value="InterPro"/>
</dbReference>
<dbReference type="FunFam" id="3.40.50.300:FF:000191">
    <property type="entry name" value="Pre-mRNA-splicing factor ATP-dependent RNA helicase"/>
    <property type="match status" value="1"/>
</dbReference>
<feature type="domain" description="S1 motif" evidence="30">
    <location>
        <begin position="223"/>
        <end position="294"/>
    </location>
</feature>
<dbReference type="InterPro" id="IPR049588">
    <property type="entry name" value="DHX8_GH2-like"/>
</dbReference>
<dbReference type="SUPFAM" id="SSF52540">
    <property type="entry name" value="P-loop containing nucleoside triphosphate hydrolases"/>
    <property type="match status" value="1"/>
</dbReference>
<dbReference type="InterPro" id="IPR005117">
    <property type="entry name" value="NiRdtase/SiRdtase_haem-b_fer"/>
</dbReference>
<dbReference type="Gene3D" id="3.40.50.970">
    <property type="match status" value="2"/>
</dbReference>
<dbReference type="Pfam" id="PF21010">
    <property type="entry name" value="HA2_C"/>
    <property type="match status" value="1"/>
</dbReference>
<dbReference type="FunFam" id="3.40.50.360:FF:000016">
    <property type="entry name" value="Sulfite reductase subunit beta"/>
    <property type="match status" value="1"/>
</dbReference>
<feature type="compositionally biased region" description="Basic residues" evidence="29">
    <location>
        <begin position="168"/>
        <end position="188"/>
    </location>
</feature>
<dbReference type="InterPro" id="IPR008254">
    <property type="entry name" value="Flavodoxin/NO_synth"/>
</dbReference>
<dbReference type="InterPro" id="IPR044762">
    <property type="entry name" value="DHX8/Prp22_DEXHc"/>
</dbReference>
<keyword evidence="14" id="KW-0547">Nucleotide-binding</keyword>
<feature type="region of interest" description="Disordered" evidence="29">
    <location>
        <begin position="77"/>
        <end position="98"/>
    </location>
</feature>
<dbReference type="GO" id="GO:0020037">
    <property type="term" value="F:heme binding"/>
    <property type="evidence" value="ECO:0007669"/>
    <property type="project" value="InterPro"/>
</dbReference>
<dbReference type="Gene3D" id="2.40.50.140">
    <property type="entry name" value="Nucleic acid-binding proteins"/>
    <property type="match status" value="1"/>
</dbReference>
<evidence type="ECO:0000256" key="6">
    <source>
        <dbReference type="ARBA" id="ARBA00010429"/>
    </source>
</evidence>
<keyword evidence="10" id="KW-0963">Cytoplasm</keyword>
<evidence type="ECO:0000313" key="35">
    <source>
        <dbReference type="Proteomes" id="UP000033140"/>
    </source>
</evidence>
<comment type="cofactor">
    <cofactor evidence="2">
        <name>[4Fe-4S] cluster</name>
        <dbReference type="ChEBI" id="CHEBI:49883"/>
    </cofactor>
</comment>
<comment type="similarity">
    <text evidence="6">Belongs to the nitrite and sulfite reductase 4Fe-4S domain family.</text>
</comment>
<dbReference type="Gene3D" id="3.40.50.360">
    <property type="match status" value="1"/>
</dbReference>
<dbReference type="Pfam" id="PF03460">
    <property type="entry name" value="NIR_SIR_ferr"/>
    <property type="match status" value="2"/>
</dbReference>
<evidence type="ECO:0000256" key="24">
    <source>
        <dbReference type="ARBA" id="ARBA00047984"/>
    </source>
</evidence>
<dbReference type="PRINTS" id="PR00369">
    <property type="entry name" value="FLAVODOXIN"/>
</dbReference>
<reference evidence="34 35" key="1">
    <citation type="journal article" date="2011" name="J. Gen. Appl. Microbiol.">
        <title>Draft genome sequencing of the enigmatic yeast Saitoella complicata.</title>
        <authorList>
            <person name="Nishida H."/>
            <person name="Hamamoto M."/>
            <person name="Sugiyama J."/>
        </authorList>
    </citation>
    <scope>NUCLEOTIDE SEQUENCE [LARGE SCALE GENOMIC DNA]</scope>
    <source>
        <strain evidence="34 35">NRRL Y-17804</strain>
    </source>
</reference>
<dbReference type="Pfam" id="PF01077">
    <property type="entry name" value="NIR_SIR"/>
    <property type="match status" value="1"/>
</dbReference>
<comment type="caution">
    <text evidence="34">The sequence shown here is derived from an EMBL/GenBank/DDBJ whole genome shotgun (WGS) entry which is preliminary data.</text>
</comment>
<evidence type="ECO:0000256" key="18">
    <source>
        <dbReference type="ARBA" id="ARBA00022857"/>
    </source>
</evidence>
<dbReference type="EC" id="3.6.4.13" evidence="7"/>
<dbReference type="InterPro" id="IPR029039">
    <property type="entry name" value="Flavoprotein-like_sf"/>
</dbReference>
<reference evidence="34 35" key="2">
    <citation type="journal article" date="2014" name="J. Gen. Appl. Microbiol.">
        <title>The early diverging ascomycetous budding yeast Saitoella complicata has three histone deacetylases belonging to the Clr6, Hos2, and Rpd3 lineages.</title>
        <authorList>
            <person name="Nishida H."/>
            <person name="Matsumoto T."/>
            <person name="Kondo S."/>
            <person name="Hamamoto M."/>
            <person name="Yoshikawa H."/>
        </authorList>
    </citation>
    <scope>NUCLEOTIDE SEQUENCE [LARGE SCALE GENOMIC DNA]</scope>
    <source>
        <strain evidence="34 35">NRRL Y-17804</strain>
    </source>
</reference>
<dbReference type="GO" id="GO:0009337">
    <property type="term" value="C:sulfite reductase complex (NADPH)"/>
    <property type="evidence" value="ECO:0007669"/>
    <property type="project" value="UniProtKB-ARBA"/>
</dbReference>